<protein>
    <submittedName>
        <fullName evidence="2">DUF4856 domain-containing protein</fullName>
    </submittedName>
</protein>
<evidence type="ECO:0000256" key="1">
    <source>
        <dbReference type="SAM" id="SignalP"/>
    </source>
</evidence>
<dbReference type="OrthoDB" id="5498726at2"/>
<comment type="caution">
    <text evidence="2">The sequence shown here is derived from an EMBL/GenBank/DDBJ whole genome shotgun (WGS) entry which is preliminary data.</text>
</comment>
<proteinExistence type="predicted"/>
<dbReference type="AlphaFoldDB" id="A0A2T1N9Z8"/>
<dbReference type="Proteomes" id="UP000238426">
    <property type="component" value="Unassembled WGS sequence"/>
</dbReference>
<dbReference type="EMBL" id="PXOQ01000009">
    <property type="protein sequence ID" value="PSG88678.1"/>
    <property type="molecule type" value="Genomic_DNA"/>
</dbReference>
<keyword evidence="3" id="KW-1185">Reference proteome</keyword>
<feature type="signal peptide" evidence="1">
    <location>
        <begin position="1"/>
        <end position="19"/>
    </location>
</feature>
<dbReference type="InterPro" id="IPR032331">
    <property type="entry name" value="DUF4856"/>
</dbReference>
<evidence type="ECO:0000313" key="3">
    <source>
        <dbReference type="Proteomes" id="UP000238426"/>
    </source>
</evidence>
<accession>A0A2T1N9Z8</accession>
<reference evidence="2 3" key="1">
    <citation type="submission" date="2018-03" db="EMBL/GenBank/DDBJ databases">
        <title>Mesoflavibacter sp. HG37 and Mesoflavibacter sp. HG96 sp.nov., two marine bacteria isolated from seawater of Western Pacific Ocean.</title>
        <authorList>
            <person name="Cheng H."/>
            <person name="Wu Y.-H."/>
            <person name="Guo L.-L."/>
            <person name="Xu X.-W."/>
        </authorList>
    </citation>
    <scope>NUCLEOTIDE SEQUENCE [LARGE SCALE GENOMIC DNA]</scope>
    <source>
        <strain evidence="2 3">KCTC 32269</strain>
    </source>
</reference>
<dbReference type="Pfam" id="PF16148">
    <property type="entry name" value="DUF4856"/>
    <property type="match status" value="1"/>
</dbReference>
<organism evidence="2 3">
    <name type="scientific">Aurantibacter aestuarii</name>
    <dbReference type="NCBI Taxonomy" id="1266046"/>
    <lineage>
        <taxon>Bacteria</taxon>
        <taxon>Pseudomonadati</taxon>
        <taxon>Bacteroidota</taxon>
        <taxon>Flavobacteriia</taxon>
        <taxon>Flavobacteriales</taxon>
        <taxon>Flavobacteriaceae</taxon>
        <taxon>Aurantibacter</taxon>
    </lineage>
</organism>
<sequence>MKKLVLSLFVASSILSCSSDDDASFVPQTNNGVTAPPTYQFSRNNQTSVSYSGQSTRIAMAEELTSALLVETNTEASLLSMFDHQAGNSDFSDATLNASDKNIKSKIAASNDFFAANTTLSNTIKTDFETWISSQANTVFPNWNTNASAGVAGQLQQAGGGSIRYLDAKGIELNQVISKGIIGGLMIDQMLNNYLSSSVLDAGTNVADNNAGVLESGKNYTTMEHKWDEAFGYLYGAELDAETPVLGVDSFLNEYLERMESDADFTGIATNIYNAFKLGRAAIVAKDYTVRDQQAQIIRAEISKIPAVRAVYYLQSTKTSLAANDPARAFHALSEGFGFIYSLQFTREPNTQEAYFNNTEVNAFLAQLTTGNGFWEVTPATLDSLSQTIADRFGFTVAEAL</sequence>
<gene>
    <name evidence="2" type="ORF">C7H52_10320</name>
</gene>
<dbReference type="PROSITE" id="PS51257">
    <property type="entry name" value="PROKAR_LIPOPROTEIN"/>
    <property type="match status" value="1"/>
</dbReference>
<dbReference type="RefSeq" id="WP_106463818.1">
    <property type="nucleotide sequence ID" value="NZ_PXOQ01000009.1"/>
</dbReference>
<name>A0A2T1N9Z8_9FLAO</name>
<feature type="chain" id="PRO_5015475297" evidence="1">
    <location>
        <begin position="20"/>
        <end position="401"/>
    </location>
</feature>
<evidence type="ECO:0000313" key="2">
    <source>
        <dbReference type="EMBL" id="PSG88678.1"/>
    </source>
</evidence>
<keyword evidence="1" id="KW-0732">Signal</keyword>